<sequence>MNLRRITTALGTMAAAALVALSVPTSAFAAEGILTVNGVSYENPSGCYPVDWFPSSVTNNTNAIAEVRSGPGCTGQVQWLVYPGETYNTETAQSVFIL</sequence>
<dbReference type="RefSeq" id="WP_326022447.1">
    <property type="nucleotide sequence ID" value="NZ_JAOZYC010000173.1"/>
</dbReference>
<gene>
    <name evidence="2" type="ORF">OKJ99_35790</name>
</gene>
<accession>A0ABU6FFW7</accession>
<keyword evidence="3" id="KW-1185">Reference proteome</keyword>
<reference evidence="2 3" key="1">
    <citation type="submission" date="2022-10" db="EMBL/GenBank/DDBJ databases">
        <authorList>
            <person name="Xie J."/>
            <person name="Shen N."/>
        </authorList>
    </citation>
    <scope>NUCLEOTIDE SEQUENCE [LARGE SCALE GENOMIC DNA]</scope>
    <source>
        <strain evidence="2 3">YIM65594</strain>
    </source>
</reference>
<comment type="caution">
    <text evidence="2">The sequence shown here is derived from an EMBL/GenBank/DDBJ whole genome shotgun (WGS) entry which is preliminary data.</text>
</comment>
<proteinExistence type="predicted"/>
<name>A0ABU6FFW7_9ACTN</name>
<evidence type="ECO:0000256" key="1">
    <source>
        <dbReference type="SAM" id="SignalP"/>
    </source>
</evidence>
<protein>
    <recommendedName>
        <fullName evidence="4">Secreted protein</fullName>
    </recommendedName>
</protein>
<feature type="signal peptide" evidence="1">
    <location>
        <begin position="1"/>
        <end position="29"/>
    </location>
</feature>
<evidence type="ECO:0008006" key="4">
    <source>
        <dbReference type="Google" id="ProtNLM"/>
    </source>
</evidence>
<keyword evidence="1" id="KW-0732">Signal</keyword>
<evidence type="ECO:0000313" key="3">
    <source>
        <dbReference type="Proteomes" id="UP001354931"/>
    </source>
</evidence>
<organism evidence="2 3">
    <name type="scientific">Streptomyces endophyticus</name>
    <dbReference type="NCBI Taxonomy" id="714166"/>
    <lineage>
        <taxon>Bacteria</taxon>
        <taxon>Bacillati</taxon>
        <taxon>Actinomycetota</taxon>
        <taxon>Actinomycetes</taxon>
        <taxon>Kitasatosporales</taxon>
        <taxon>Streptomycetaceae</taxon>
        <taxon>Streptomyces</taxon>
    </lineage>
</organism>
<dbReference type="Proteomes" id="UP001354931">
    <property type="component" value="Unassembled WGS sequence"/>
</dbReference>
<dbReference type="EMBL" id="JAOZYC010000173">
    <property type="protein sequence ID" value="MEB8342869.1"/>
    <property type="molecule type" value="Genomic_DNA"/>
</dbReference>
<evidence type="ECO:0000313" key="2">
    <source>
        <dbReference type="EMBL" id="MEB8342869.1"/>
    </source>
</evidence>
<feature type="chain" id="PRO_5046905771" description="Secreted protein" evidence="1">
    <location>
        <begin position="30"/>
        <end position="98"/>
    </location>
</feature>